<dbReference type="InterPro" id="IPR057984">
    <property type="entry name" value="PATROL1_C"/>
</dbReference>
<dbReference type="GO" id="GO:0005737">
    <property type="term" value="C:cytoplasm"/>
    <property type="evidence" value="ECO:0007669"/>
    <property type="project" value="EnsemblPlants"/>
</dbReference>
<dbReference type="PROSITE" id="PS51258">
    <property type="entry name" value="MHD1"/>
    <property type="match status" value="1"/>
</dbReference>
<dbReference type="GO" id="GO:0010118">
    <property type="term" value="P:stomatal movement"/>
    <property type="evidence" value="ECO:0007669"/>
    <property type="project" value="EnsemblPlants"/>
</dbReference>
<name>W1NQP2_AMBTC</name>
<gene>
    <name evidence="4" type="ORF">AMTR_s00095p00045160</name>
</gene>
<evidence type="ECO:0008006" key="6">
    <source>
        <dbReference type="Google" id="ProtNLM"/>
    </source>
</evidence>
<dbReference type="HOGENOM" id="CLU_009468_2_0_1"/>
<dbReference type="InterPro" id="IPR014770">
    <property type="entry name" value="Munc13_1"/>
</dbReference>
<dbReference type="InterPro" id="IPR014772">
    <property type="entry name" value="Munc13_dom-2"/>
</dbReference>
<dbReference type="AlphaFoldDB" id="W1NQP2"/>
<dbReference type="PROSITE" id="PS51259">
    <property type="entry name" value="MHD2"/>
    <property type="match status" value="1"/>
</dbReference>
<dbReference type="Proteomes" id="UP000017836">
    <property type="component" value="Unassembled WGS sequence"/>
</dbReference>
<dbReference type="GO" id="GO:0072659">
    <property type="term" value="P:protein localization to plasma membrane"/>
    <property type="evidence" value="ECO:0007669"/>
    <property type="project" value="EnsemblPlants"/>
</dbReference>
<protein>
    <recommendedName>
        <fullName evidence="6">MHD1 domain-containing protein</fullName>
    </recommendedName>
</protein>
<evidence type="ECO:0000313" key="5">
    <source>
        <dbReference type="Proteomes" id="UP000017836"/>
    </source>
</evidence>
<dbReference type="Gramene" id="ERM98122">
    <property type="protein sequence ID" value="ERM98122"/>
    <property type="gene ID" value="AMTR_s00095p00045160"/>
</dbReference>
<feature type="domain" description="MHD1" evidence="2">
    <location>
        <begin position="633"/>
        <end position="775"/>
    </location>
</feature>
<organism evidence="4 5">
    <name type="scientific">Amborella trichopoda</name>
    <dbReference type="NCBI Taxonomy" id="13333"/>
    <lineage>
        <taxon>Eukaryota</taxon>
        <taxon>Viridiplantae</taxon>
        <taxon>Streptophyta</taxon>
        <taxon>Embryophyta</taxon>
        <taxon>Tracheophyta</taxon>
        <taxon>Spermatophyta</taxon>
        <taxon>Magnoliopsida</taxon>
        <taxon>Amborellales</taxon>
        <taxon>Amborellaceae</taxon>
        <taxon>Amborella</taxon>
    </lineage>
</organism>
<feature type="region of interest" description="Disordered" evidence="1">
    <location>
        <begin position="119"/>
        <end position="138"/>
    </location>
</feature>
<dbReference type="OMA" id="TIHHTCY"/>
<evidence type="ECO:0000259" key="3">
    <source>
        <dbReference type="PROSITE" id="PS51259"/>
    </source>
</evidence>
<dbReference type="STRING" id="13333.W1NQP2"/>
<dbReference type="PANTHER" id="PTHR31280">
    <property type="entry name" value="PROTEIN UNC-13 HOMOLOG"/>
    <property type="match status" value="1"/>
</dbReference>
<keyword evidence="5" id="KW-1185">Reference proteome</keyword>
<sequence length="1078" mass="122027">MSSSLIKKVVMPPGAVSLDDVDLDQVSIDYVIECAKKGLPLELSEAIRMYFDSLDFPPMSSRGLGDEFFLVTDVESSGPPPTWAPPPVPTALSSPIITNLSKSQSLHSEQFREVSVDEEIDDFEDDDDQISDDHHLTRRRPNDASDLMFCLPSFATGITDDDFRETSYEIFLACVGAAGGLIVPSKEKKRDKKSKILKKLTRSKSESVAPQSQGPPGVIGLLETMRVQLEISEAMDLRTRRGLLHALVGKVGKRMDTLLIPLELLCCISEAEFSDKKSYLRWQKRQINMLEEGLLNHPAVGYGESGRRASDLRLLLLKLEEAETLPSTAIEVRRTECLRSLREIALELAERPARGDLTGEVCHWADGYHLNVRLYEKLLYSVFDILDEGKLLQGVEEILELLKSTWRILGITETIHDACYAWVLFRQFVITGEPNMLQLAAEQMKRISLREQRGSQERMYLRNLRCSVECEEGSRELTFMQSVLLPIQKWINKRLEDYHVHFAEGSNLMAGMVTVAMLVRRLLLEEREQVRQITTTSDQDQIESYISSSIRAAFARIVESVDAKADSEREHRLTSLAEEVRKLLKRESTIYSPILARWNSQAVVISAALVHQLYGKQLKPFLDGAEHLTEDVASVYPAADGLEQYILGLIISSNEEGTIDAAYRQKLVPYKVESVSGMLVLRWVNSQLGRISGWVGRAVQQERWEPLSPQQRHGSSIVEVYRIIEETLEQFFTLKVPMRLGELNSLIRGLDSAMQVYTQNIVDQLGNKEDLIPPVPILTRYRKEAGIKAFAKKKLIDHRLPDERRSSQINVLSTSKLCVRLNTLYYAVSHLSKLEESIRERWSRKRPRETFNIRKSIDENARDITTQKMDAFDGSRKDINAAMDRICEYTGTKIIFWDLREQFIDGLYKPCVSQSRLEMLIEPLDTELAQLCDVIVDPLRDHIVIALLQASLDGLVRVILDGGPLRVFVQSDSKVLEEDLENLKEFFISGGDGLPRGTVDNLVAPVLQIIRLHGLETRELIDRLRSASEEMASGNNLQVGRSKIAGDPDTLLRVLCHRSDPEASQFVKKQFKIPKSVA</sequence>
<dbReference type="GO" id="GO:0005886">
    <property type="term" value="C:plasma membrane"/>
    <property type="evidence" value="ECO:0007669"/>
    <property type="project" value="EnsemblPlants"/>
</dbReference>
<evidence type="ECO:0000259" key="2">
    <source>
        <dbReference type="PROSITE" id="PS51258"/>
    </source>
</evidence>
<accession>W1NQP2</accession>
<dbReference type="PANTHER" id="PTHR31280:SF2">
    <property type="entry name" value="PROTEIN UNC-13 HOMOLOG"/>
    <property type="match status" value="1"/>
</dbReference>
<dbReference type="Pfam" id="PF25761">
    <property type="entry name" value="TPR_PATROL1"/>
    <property type="match status" value="1"/>
</dbReference>
<feature type="compositionally biased region" description="Acidic residues" evidence="1">
    <location>
        <begin position="119"/>
        <end position="130"/>
    </location>
</feature>
<evidence type="ECO:0000256" key="1">
    <source>
        <dbReference type="SAM" id="MobiDB-lite"/>
    </source>
</evidence>
<proteinExistence type="predicted"/>
<feature type="domain" description="MHD2" evidence="3">
    <location>
        <begin position="914"/>
        <end position="1024"/>
    </location>
</feature>
<dbReference type="EMBL" id="KI395483">
    <property type="protein sequence ID" value="ERM98122.1"/>
    <property type="molecule type" value="Genomic_DNA"/>
</dbReference>
<reference evidence="5" key="1">
    <citation type="journal article" date="2013" name="Science">
        <title>The Amborella genome and the evolution of flowering plants.</title>
        <authorList>
            <consortium name="Amborella Genome Project"/>
        </authorList>
    </citation>
    <scope>NUCLEOTIDE SEQUENCE [LARGE SCALE GENOMIC DNA]</scope>
</reference>
<dbReference type="InterPro" id="IPR008528">
    <property type="entry name" value="unc-13_homologue"/>
</dbReference>
<evidence type="ECO:0000313" key="4">
    <source>
        <dbReference type="EMBL" id="ERM98122.1"/>
    </source>
</evidence>
<dbReference type="Gene3D" id="1.10.357.50">
    <property type="match status" value="1"/>
</dbReference>
<dbReference type="eggNOG" id="ENOG502QT32">
    <property type="taxonomic scope" value="Eukaryota"/>
</dbReference>